<proteinExistence type="predicted"/>
<name>A0A859D452_9GAMM</name>
<dbReference type="Proteomes" id="UP000509371">
    <property type="component" value="Chromosome"/>
</dbReference>
<accession>A0A859D452</accession>
<evidence type="ECO:0000313" key="1">
    <source>
        <dbReference type="EMBL" id="QKK81731.1"/>
    </source>
</evidence>
<evidence type="ECO:0000313" key="2">
    <source>
        <dbReference type="Proteomes" id="UP000509371"/>
    </source>
</evidence>
<dbReference type="EMBL" id="CP054301">
    <property type="protein sequence ID" value="QKK81731.1"/>
    <property type="molecule type" value="Genomic_DNA"/>
</dbReference>
<organism evidence="1 2">
    <name type="scientific">Marinomonas primoryensis</name>
    <dbReference type="NCBI Taxonomy" id="178399"/>
    <lineage>
        <taxon>Bacteria</taxon>
        <taxon>Pseudomonadati</taxon>
        <taxon>Pseudomonadota</taxon>
        <taxon>Gammaproteobacteria</taxon>
        <taxon>Oceanospirillales</taxon>
        <taxon>Oceanospirillaceae</taxon>
        <taxon>Marinomonas</taxon>
    </lineage>
</organism>
<protein>
    <submittedName>
        <fullName evidence="1">Uncharacterized protein</fullName>
    </submittedName>
</protein>
<gene>
    <name evidence="1" type="ORF">MP3633_3004</name>
</gene>
<dbReference type="KEGG" id="mpri:MP3633_3004"/>
<sequence length="37" mass="4413">MSLFLYLVDLQFKTKTKKRVAFGHPTFCSHPVKQLFR</sequence>
<reference evidence="1 2" key="1">
    <citation type="submission" date="2020-06" db="EMBL/GenBank/DDBJ databases">
        <authorList>
            <person name="Voronona O.L."/>
            <person name="Aksenova E.I."/>
            <person name="Kunda M.S."/>
            <person name="Semenov A.N."/>
            <person name="Ryzhova N."/>
        </authorList>
    </citation>
    <scope>NUCLEOTIDE SEQUENCE [LARGE SCALE GENOMIC DNA]</scope>
    <source>
        <strain evidence="1 2">MPKMM3633</strain>
    </source>
</reference>
<dbReference type="AlphaFoldDB" id="A0A859D452"/>